<dbReference type="VEuPathDB" id="FungiDB:Afu2g17290"/>
<organism evidence="3 4">
    <name type="scientific">Aspergillus fumigatus (strain ATCC MYA-4609 / CBS 101355 / FGSC A1100 / Af293)</name>
    <name type="common">Neosartorya fumigata</name>
    <dbReference type="NCBI Taxonomy" id="330879"/>
    <lineage>
        <taxon>Eukaryota</taxon>
        <taxon>Fungi</taxon>
        <taxon>Dikarya</taxon>
        <taxon>Ascomycota</taxon>
        <taxon>Pezizomycotina</taxon>
        <taxon>Eurotiomycetes</taxon>
        <taxon>Eurotiomycetidae</taxon>
        <taxon>Eurotiales</taxon>
        <taxon>Aspergillaceae</taxon>
        <taxon>Aspergillus</taxon>
        <taxon>Aspergillus subgen. Fumigati</taxon>
    </lineage>
</organism>
<gene>
    <name evidence="3" type="ORF">AFUA_2G17290</name>
</gene>
<dbReference type="KEGG" id="afm:AFUA_2G17290"/>
<dbReference type="GeneID" id="3513389"/>
<dbReference type="HOGENOM" id="CLU_1730999_0_0_1"/>
<keyword evidence="2" id="KW-0732">Signal</keyword>
<reference evidence="3 4" key="1">
    <citation type="journal article" date="2005" name="Nature">
        <title>Genomic sequence of the pathogenic and allergenic filamentous fungus Aspergillus fumigatus.</title>
        <authorList>
            <person name="Nierman W.C."/>
            <person name="Pain A."/>
            <person name="Anderson M.J."/>
            <person name="Wortman J.R."/>
            <person name="Kim H.S."/>
            <person name="Arroyo J."/>
            <person name="Berriman M."/>
            <person name="Abe K."/>
            <person name="Archer D.B."/>
            <person name="Bermejo C."/>
            <person name="Bennett J."/>
            <person name="Bowyer P."/>
            <person name="Chen D."/>
            <person name="Collins M."/>
            <person name="Coulsen R."/>
            <person name="Davies R."/>
            <person name="Dyer P.S."/>
            <person name="Farman M."/>
            <person name="Fedorova N."/>
            <person name="Fedorova N."/>
            <person name="Feldblyum T.V."/>
            <person name="Fischer R."/>
            <person name="Fosker N."/>
            <person name="Fraser A."/>
            <person name="Garcia J.L."/>
            <person name="Garcia M.J."/>
            <person name="Goble A."/>
            <person name="Goldman G.H."/>
            <person name="Gomi K."/>
            <person name="Griffith-Jones S."/>
            <person name="Gwilliam R."/>
            <person name="Haas B."/>
            <person name="Haas H."/>
            <person name="Harris D."/>
            <person name="Horiuchi H."/>
            <person name="Huang J."/>
            <person name="Humphray S."/>
            <person name="Jimenez J."/>
            <person name="Keller N."/>
            <person name="Khouri H."/>
            <person name="Kitamoto K."/>
            <person name="Kobayashi T."/>
            <person name="Konzack S."/>
            <person name="Kulkarni R."/>
            <person name="Kumagai T."/>
            <person name="Lafon A."/>
            <person name="Latge J.P."/>
            <person name="Li W."/>
            <person name="Lord A."/>
            <person name="Lu C."/>
            <person name="Majoros W.H."/>
            <person name="May G.S."/>
            <person name="Miller B.L."/>
            <person name="Mohamoud Y."/>
            <person name="Molina M."/>
            <person name="Monod M."/>
            <person name="Mouyna I."/>
            <person name="Mulligan S."/>
            <person name="Murphy L."/>
            <person name="O'Neil S."/>
            <person name="Paulsen I."/>
            <person name="Penalva M.A."/>
            <person name="Pertea M."/>
            <person name="Price C."/>
            <person name="Pritchard B.L."/>
            <person name="Quail M.A."/>
            <person name="Rabbinowitsch E."/>
            <person name="Rawlins N."/>
            <person name="Rajandream M.A."/>
            <person name="Reichard U."/>
            <person name="Renauld H."/>
            <person name="Robson G.D."/>
            <person name="Rodriguez de Cordoba S."/>
            <person name="Rodriguez-Pena J.M."/>
            <person name="Ronning C.M."/>
            <person name="Rutter S."/>
            <person name="Salzberg S.L."/>
            <person name="Sanchez M."/>
            <person name="Sanchez-Ferrero J.C."/>
            <person name="Saunders D."/>
            <person name="Seeger K."/>
            <person name="Squares R."/>
            <person name="Squares S."/>
            <person name="Takeuchi M."/>
            <person name="Tekaia F."/>
            <person name="Turner G."/>
            <person name="Vazquez de Aldana C.R."/>
            <person name="Weidman J."/>
            <person name="White O."/>
            <person name="Woodward J."/>
            <person name="Yu J.H."/>
            <person name="Fraser C."/>
            <person name="Galagan J.E."/>
            <person name="Asai K."/>
            <person name="Machida M."/>
            <person name="Hall N."/>
            <person name="Barrell B."/>
            <person name="Denning D.W."/>
        </authorList>
    </citation>
    <scope>NUCLEOTIDE SEQUENCE [LARGE SCALE GENOMIC DNA]</scope>
    <source>
        <strain evidence="3 4">Af293</strain>
    </source>
</reference>
<dbReference type="EMBL" id="AAHF01000001">
    <property type="protein sequence ID" value="EAL94025.1"/>
    <property type="molecule type" value="Genomic_DNA"/>
</dbReference>
<sequence>MKLTSIAVALFLSLSATAMPVADAEGDNAATPLPIADVEADTGAAIPVANVEAETPTTETPVAEIEVDNAGIEEDNADIEEDNADIEEDTPDVEGDAPAALEARRVKCRFKKIGWKNVRCFYQGGDWSHSWFEISANSAVNAKNLIFTSCNIKDIPAC</sequence>
<keyword evidence="1" id="KW-0175">Coiled coil</keyword>
<dbReference type="Proteomes" id="UP000002530">
    <property type="component" value="Unassembled WGS sequence"/>
</dbReference>
<comment type="caution">
    <text evidence="3">The sequence shown here is derived from an EMBL/GenBank/DDBJ whole genome shotgun (WGS) entry which is preliminary data.</text>
</comment>
<dbReference type="RefSeq" id="XP_756063.1">
    <property type="nucleotide sequence ID" value="XM_750970.1"/>
</dbReference>
<evidence type="ECO:0000313" key="4">
    <source>
        <dbReference type="Proteomes" id="UP000002530"/>
    </source>
</evidence>
<feature type="signal peptide" evidence="2">
    <location>
        <begin position="1"/>
        <end position="24"/>
    </location>
</feature>
<evidence type="ECO:0000256" key="2">
    <source>
        <dbReference type="SAM" id="SignalP"/>
    </source>
</evidence>
<dbReference type="AlphaFoldDB" id="Q4WZE0"/>
<dbReference type="eggNOG" id="ENOG502RPJM">
    <property type="taxonomic scope" value="Eukaryota"/>
</dbReference>
<evidence type="ECO:0000313" key="3">
    <source>
        <dbReference type="EMBL" id="EAL94025.1"/>
    </source>
</evidence>
<dbReference type="InParanoid" id="Q4WZE0"/>
<feature type="chain" id="PRO_5004246546" evidence="2">
    <location>
        <begin position="25"/>
        <end position="158"/>
    </location>
</feature>
<protein>
    <submittedName>
        <fullName evidence="3">Uncharacterized protein</fullName>
    </submittedName>
</protein>
<accession>Q4WZE0</accession>
<name>Q4WZE0_ASPFU</name>
<keyword evidence="4" id="KW-1185">Reference proteome</keyword>
<evidence type="ECO:0000256" key="1">
    <source>
        <dbReference type="SAM" id="Coils"/>
    </source>
</evidence>
<proteinExistence type="predicted"/>
<feature type="coiled-coil region" evidence="1">
    <location>
        <begin position="62"/>
        <end position="89"/>
    </location>
</feature>
<dbReference type="OrthoDB" id="4476213at2759"/>